<dbReference type="EMBL" id="HBEF01017013">
    <property type="protein sequence ID" value="CAD8338481.1"/>
    <property type="molecule type" value="Transcribed_RNA"/>
</dbReference>
<evidence type="ECO:0000313" key="3">
    <source>
        <dbReference type="EMBL" id="CAD8338481.1"/>
    </source>
</evidence>
<feature type="compositionally biased region" description="Basic and acidic residues" evidence="1">
    <location>
        <begin position="174"/>
        <end position="184"/>
    </location>
</feature>
<feature type="region of interest" description="Disordered" evidence="1">
    <location>
        <begin position="107"/>
        <end position="184"/>
    </location>
</feature>
<sequence>MNLNALQILRQTTAVSLGRARGMIRKRFPFHRCHELNATAQLCRLRSSTASIITTRDFSEEGEKRSKAYSWRKDQLGAIEKRFGDDDDQQPRDIDNEEDLQSMWKQMESRVVGRRPRGKLGSGMKTGRSNVRSTDEEMWLKEGMYQQASECATAANDDDDDDDRDRGGGGGGGSKDKADAEAKE</sequence>
<gene>
    <name evidence="2" type="ORF">CAUS1442_LOCUS10609</name>
    <name evidence="3" type="ORF">CAUS1442_LOCUS10610</name>
</gene>
<name>A0A6T6HEQ6_9STRA</name>
<evidence type="ECO:0000256" key="1">
    <source>
        <dbReference type="SAM" id="MobiDB-lite"/>
    </source>
</evidence>
<proteinExistence type="predicted"/>
<accession>A0A6T6HEQ6</accession>
<protein>
    <submittedName>
        <fullName evidence="3">Uncharacterized protein</fullName>
    </submittedName>
</protein>
<reference evidence="3" key="1">
    <citation type="submission" date="2021-01" db="EMBL/GenBank/DDBJ databases">
        <authorList>
            <person name="Corre E."/>
            <person name="Pelletier E."/>
            <person name="Niang G."/>
            <person name="Scheremetjew M."/>
            <person name="Finn R."/>
            <person name="Kale V."/>
            <person name="Holt S."/>
            <person name="Cochrane G."/>
            <person name="Meng A."/>
            <person name="Brown T."/>
            <person name="Cohen L."/>
        </authorList>
    </citation>
    <scope>NUCLEOTIDE SEQUENCE</scope>
    <source>
        <strain evidence="3">CCMP3328</strain>
    </source>
</reference>
<organism evidence="3">
    <name type="scientific">Craspedostauros australis</name>
    <dbReference type="NCBI Taxonomy" id="1486917"/>
    <lineage>
        <taxon>Eukaryota</taxon>
        <taxon>Sar</taxon>
        <taxon>Stramenopiles</taxon>
        <taxon>Ochrophyta</taxon>
        <taxon>Bacillariophyta</taxon>
        <taxon>Bacillariophyceae</taxon>
        <taxon>Bacillariophycidae</taxon>
        <taxon>Naviculales</taxon>
        <taxon>Naviculaceae</taxon>
        <taxon>Craspedostauros</taxon>
    </lineage>
</organism>
<evidence type="ECO:0000313" key="2">
    <source>
        <dbReference type="EMBL" id="CAD8338480.1"/>
    </source>
</evidence>
<dbReference type="EMBL" id="HBEF01017012">
    <property type="protein sequence ID" value="CAD8338480.1"/>
    <property type="molecule type" value="Transcribed_RNA"/>
</dbReference>
<dbReference type="AlphaFoldDB" id="A0A6T6HEQ6"/>